<evidence type="ECO:0000313" key="2">
    <source>
        <dbReference type="Proteomes" id="UP000464954"/>
    </source>
</evidence>
<name>A0A6P1M2N6_9BACT</name>
<evidence type="ECO:0000313" key="1">
    <source>
        <dbReference type="EMBL" id="QHI68860.1"/>
    </source>
</evidence>
<sequence length="221" mass="24941">MIDQQAAWSRSSRLLWAGHLQRLFETLELQEHRGAAEISQSLAAFCEQHSHMSDSALSLLMARSFCATGDRDAAIRILQHDHVHRPHTDLWVDVLSAEYPFPELYALFSSRVLRPFRLATVGRQATWILDLGQIRLPEAARHEIIFLKTLRVLTEKISNVWKKPNGQGTLVVKGCPRLMGFVQPMSGCSPSEITGYIQDVLCGCARRNRWASVPSVLLLDL</sequence>
<dbReference type="KEGG" id="taer:GT409_05140"/>
<reference evidence="1 2" key="1">
    <citation type="submission" date="2020-01" db="EMBL/GenBank/DDBJ databases">
        <title>Ponticoccus aerotolerans gen. nov., sp. nov., an anaerobic bacterium and proposal of Ponticoccusceae fam. nov., Ponticoccusles ord. nov. and Ponticoccuse classis nov. in the phylum Kiritimatiellaeota.</title>
        <authorList>
            <person name="Zhou L.Y."/>
            <person name="Du Z.J."/>
        </authorList>
    </citation>
    <scope>NUCLEOTIDE SEQUENCE [LARGE SCALE GENOMIC DNA]</scope>
    <source>
        <strain evidence="1 2">S-5007</strain>
    </source>
</reference>
<dbReference type="AlphaFoldDB" id="A0A6P1M2N6"/>
<dbReference type="Proteomes" id="UP000464954">
    <property type="component" value="Chromosome"/>
</dbReference>
<dbReference type="RefSeq" id="WP_160627588.1">
    <property type="nucleotide sequence ID" value="NZ_CP047593.1"/>
</dbReference>
<keyword evidence="2" id="KW-1185">Reference proteome</keyword>
<proteinExistence type="predicted"/>
<dbReference type="EMBL" id="CP047593">
    <property type="protein sequence ID" value="QHI68860.1"/>
    <property type="molecule type" value="Genomic_DNA"/>
</dbReference>
<organism evidence="1 2">
    <name type="scientific">Tichowtungia aerotolerans</name>
    <dbReference type="NCBI Taxonomy" id="2697043"/>
    <lineage>
        <taxon>Bacteria</taxon>
        <taxon>Pseudomonadati</taxon>
        <taxon>Kiritimatiellota</taxon>
        <taxon>Tichowtungiia</taxon>
        <taxon>Tichowtungiales</taxon>
        <taxon>Tichowtungiaceae</taxon>
        <taxon>Tichowtungia</taxon>
    </lineage>
</organism>
<gene>
    <name evidence="1" type="ORF">GT409_05140</name>
</gene>
<accession>A0A6P1M2N6</accession>
<protein>
    <submittedName>
        <fullName evidence="1">Uncharacterized protein</fullName>
    </submittedName>
</protein>